<name>A0A6A6PQ04_9PEZI</name>
<accession>A0A6A6PQ04</accession>
<proteinExistence type="predicted"/>
<gene>
    <name evidence="2" type="ORF">BDY17DRAFT_311509</name>
</gene>
<dbReference type="CDD" id="cd18186">
    <property type="entry name" value="BTB_POZ_ZBTB_KLHL-like"/>
    <property type="match status" value="1"/>
</dbReference>
<dbReference type="Proteomes" id="UP000799767">
    <property type="component" value="Unassembled WGS sequence"/>
</dbReference>
<reference evidence="2" key="1">
    <citation type="journal article" date="2020" name="Stud. Mycol.">
        <title>101 Dothideomycetes genomes: a test case for predicting lifestyles and emergence of pathogens.</title>
        <authorList>
            <person name="Haridas S."/>
            <person name="Albert R."/>
            <person name="Binder M."/>
            <person name="Bloem J."/>
            <person name="Labutti K."/>
            <person name="Salamov A."/>
            <person name="Andreopoulos B."/>
            <person name="Baker S."/>
            <person name="Barry K."/>
            <person name="Bills G."/>
            <person name="Bluhm B."/>
            <person name="Cannon C."/>
            <person name="Castanera R."/>
            <person name="Culley D."/>
            <person name="Daum C."/>
            <person name="Ezra D."/>
            <person name="Gonzalez J."/>
            <person name="Henrissat B."/>
            <person name="Kuo A."/>
            <person name="Liang C."/>
            <person name="Lipzen A."/>
            <person name="Lutzoni F."/>
            <person name="Magnuson J."/>
            <person name="Mondo S."/>
            <person name="Nolan M."/>
            <person name="Ohm R."/>
            <person name="Pangilinan J."/>
            <person name="Park H.-J."/>
            <person name="Ramirez L."/>
            <person name="Alfaro M."/>
            <person name="Sun H."/>
            <person name="Tritt A."/>
            <person name="Yoshinaga Y."/>
            <person name="Zwiers L.-H."/>
            <person name="Turgeon B."/>
            <person name="Goodwin S."/>
            <person name="Spatafora J."/>
            <person name="Crous P."/>
            <person name="Grigoriev I."/>
        </authorList>
    </citation>
    <scope>NUCLEOTIDE SEQUENCE</scope>
    <source>
        <strain evidence="2">CBS 113389</strain>
    </source>
</reference>
<keyword evidence="3" id="KW-1185">Reference proteome</keyword>
<dbReference type="RefSeq" id="XP_033588446.1">
    <property type="nucleotide sequence ID" value="XM_033735539.1"/>
</dbReference>
<dbReference type="PROSITE" id="PS50097">
    <property type="entry name" value="BTB"/>
    <property type="match status" value="1"/>
</dbReference>
<dbReference type="AlphaFoldDB" id="A0A6A6PQ04"/>
<dbReference type="InterPro" id="IPR000210">
    <property type="entry name" value="BTB/POZ_dom"/>
</dbReference>
<organism evidence="2 3">
    <name type="scientific">Neohortaea acidophila</name>
    <dbReference type="NCBI Taxonomy" id="245834"/>
    <lineage>
        <taxon>Eukaryota</taxon>
        <taxon>Fungi</taxon>
        <taxon>Dikarya</taxon>
        <taxon>Ascomycota</taxon>
        <taxon>Pezizomycotina</taxon>
        <taxon>Dothideomycetes</taxon>
        <taxon>Dothideomycetidae</taxon>
        <taxon>Mycosphaerellales</taxon>
        <taxon>Teratosphaeriaceae</taxon>
        <taxon>Neohortaea</taxon>
    </lineage>
</organism>
<dbReference type="Pfam" id="PF00651">
    <property type="entry name" value="BTB"/>
    <property type="match status" value="1"/>
</dbReference>
<dbReference type="EMBL" id="MU001637">
    <property type="protein sequence ID" value="KAF2481876.1"/>
    <property type="molecule type" value="Genomic_DNA"/>
</dbReference>
<evidence type="ECO:0000313" key="3">
    <source>
        <dbReference type="Proteomes" id="UP000799767"/>
    </source>
</evidence>
<dbReference type="InterPro" id="IPR011333">
    <property type="entry name" value="SKP1/BTB/POZ_sf"/>
</dbReference>
<dbReference type="OrthoDB" id="6359816at2759"/>
<sequence>MPSKSSKGFVKFYEHGTFADATVVCKGRKWKVHKLVLASKSEYFLKAFGGSFKESHSASIDLSEDEENCVNALIHYCYHDEYIKQVVSGTLQSFLIHLEVYLVADKYLVPGLCKLAEQRFDSLIWAQATLRQDAFAQTVKELYWPTRSGGNDAFRKFRSKVVHAAASDIDYLFMRDDTCAKFKEVVSLTPAFTAELLKKITYDKWISEMSHDESETSSSSEG</sequence>
<dbReference type="SMART" id="SM00225">
    <property type="entry name" value="BTB"/>
    <property type="match status" value="1"/>
</dbReference>
<feature type="domain" description="BTB" evidence="1">
    <location>
        <begin position="19"/>
        <end position="81"/>
    </location>
</feature>
<protein>
    <submittedName>
        <fullName evidence="2">BTB/POZ protein</fullName>
    </submittedName>
</protein>
<dbReference type="SUPFAM" id="SSF54695">
    <property type="entry name" value="POZ domain"/>
    <property type="match status" value="1"/>
</dbReference>
<dbReference type="GeneID" id="54476541"/>
<dbReference type="PANTHER" id="PTHR47843:SF5">
    <property type="entry name" value="BTB_POZ DOMAIN PROTEIN"/>
    <property type="match status" value="1"/>
</dbReference>
<evidence type="ECO:0000259" key="1">
    <source>
        <dbReference type="PROSITE" id="PS50097"/>
    </source>
</evidence>
<evidence type="ECO:0000313" key="2">
    <source>
        <dbReference type="EMBL" id="KAF2481876.1"/>
    </source>
</evidence>
<dbReference type="PANTHER" id="PTHR47843">
    <property type="entry name" value="BTB DOMAIN-CONTAINING PROTEIN-RELATED"/>
    <property type="match status" value="1"/>
</dbReference>
<dbReference type="Gene3D" id="3.30.710.10">
    <property type="entry name" value="Potassium Channel Kv1.1, Chain A"/>
    <property type="match status" value="1"/>
</dbReference>